<dbReference type="InterPro" id="IPR020841">
    <property type="entry name" value="PKS_Beta-ketoAc_synthase_dom"/>
</dbReference>
<dbReference type="SUPFAM" id="SSF52151">
    <property type="entry name" value="FabD/lysophospholipase-like"/>
    <property type="match status" value="1"/>
</dbReference>
<keyword evidence="6" id="KW-0012">Acyltransferase</keyword>
<evidence type="ECO:0000256" key="3">
    <source>
        <dbReference type="ARBA" id="ARBA00022679"/>
    </source>
</evidence>
<keyword evidence="2" id="KW-0597">Phosphoprotein</keyword>
<dbReference type="InterPro" id="IPR001227">
    <property type="entry name" value="Ac_transferase_dom_sf"/>
</dbReference>
<dbReference type="SUPFAM" id="SSF53901">
    <property type="entry name" value="Thiolase-like"/>
    <property type="match status" value="1"/>
</dbReference>
<feature type="domain" description="Ketosynthase family 3 (KS3)" evidence="9">
    <location>
        <begin position="6"/>
        <end position="462"/>
    </location>
</feature>
<keyword evidence="1" id="KW-0596">Phosphopantetheine</keyword>
<dbReference type="PANTHER" id="PTHR43775:SF51">
    <property type="entry name" value="INACTIVE PHENOLPHTHIOCEROL SYNTHESIS POLYKETIDE SYNTHASE TYPE I PKS1-RELATED"/>
    <property type="match status" value="1"/>
</dbReference>
<evidence type="ECO:0000259" key="9">
    <source>
        <dbReference type="PROSITE" id="PS52004"/>
    </source>
</evidence>
<dbReference type="SMART" id="SM01294">
    <property type="entry name" value="PKS_PP_betabranch"/>
    <property type="match status" value="1"/>
</dbReference>
<dbReference type="InterPro" id="IPR020802">
    <property type="entry name" value="TesA-like"/>
</dbReference>
<evidence type="ECO:0000256" key="6">
    <source>
        <dbReference type="ARBA" id="ARBA00023315"/>
    </source>
</evidence>
<dbReference type="PROSITE" id="PS52004">
    <property type="entry name" value="KS3_2"/>
    <property type="match status" value="1"/>
</dbReference>
<dbReference type="Gene3D" id="3.30.70.3290">
    <property type="match status" value="1"/>
</dbReference>
<feature type="region of interest" description="Disordered" evidence="7">
    <location>
        <begin position="331"/>
        <end position="353"/>
    </location>
</feature>
<dbReference type="Gene3D" id="3.40.50.1820">
    <property type="entry name" value="alpha/beta hydrolase"/>
    <property type="match status" value="1"/>
</dbReference>
<proteinExistence type="predicted"/>
<dbReference type="InterPro" id="IPR029058">
    <property type="entry name" value="AB_hydrolase_fold"/>
</dbReference>
<evidence type="ECO:0008006" key="12">
    <source>
        <dbReference type="Google" id="ProtNLM"/>
    </source>
</evidence>
<evidence type="ECO:0000256" key="1">
    <source>
        <dbReference type="ARBA" id="ARBA00022450"/>
    </source>
</evidence>
<dbReference type="InterPro" id="IPR016039">
    <property type="entry name" value="Thiolase-like"/>
</dbReference>
<evidence type="ECO:0000256" key="5">
    <source>
        <dbReference type="ARBA" id="ARBA00023268"/>
    </source>
</evidence>
<dbReference type="SMART" id="SM00827">
    <property type="entry name" value="PKS_AT"/>
    <property type="match status" value="1"/>
</dbReference>
<dbReference type="InterPro" id="IPR014030">
    <property type="entry name" value="Ketoacyl_synth_N"/>
</dbReference>
<evidence type="ECO:0000256" key="2">
    <source>
        <dbReference type="ARBA" id="ARBA00022553"/>
    </source>
</evidence>
<dbReference type="InterPro" id="IPR050091">
    <property type="entry name" value="PKS_NRPS_Biosynth_Enz"/>
</dbReference>
<organism evidence="10 11">
    <name type="scientific">Streptomyces stramineus</name>
    <dbReference type="NCBI Taxonomy" id="173861"/>
    <lineage>
        <taxon>Bacteria</taxon>
        <taxon>Bacillati</taxon>
        <taxon>Actinomycetota</taxon>
        <taxon>Actinomycetes</taxon>
        <taxon>Kitasatosporales</taxon>
        <taxon>Streptomycetaceae</taxon>
        <taxon>Streptomyces</taxon>
    </lineage>
</organism>
<dbReference type="InterPro" id="IPR014043">
    <property type="entry name" value="Acyl_transferase_dom"/>
</dbReference>
<keyword evidence="4" id="KW-0045">Antibiotic biosynthesis</keyword>
<accession>A0ABN1AVF2</accession>
<dbReference type="InterPro" id="IPR036736">
    <property type="entry name" value="ACP-like_sf"/>
</dbReference>
<comment type="caution">
    <text evidence="10">The sequence shown here is derived from an EMBL/GenBank/DDBJ whole genome shotgun (WGS) entry which is preliminary data.</text>
</comment>
<dbReference type="InterPro" id="IPR009081">
    <property type="entry name" value="PP-bd_ACP"/>
</dbReference>
<evidence type="ECO:0000313" key="11">
    <source>
        <dbReference type="Proteomes" id="UP001499895"/>
    </source>
</evidence>
<dbReference type="SMART" id="SM00824">
    <property type="entry name" value="PKS_TE"/>
    <property type="match status" value="1"/>
</dbReference>
<dbReference type="Gene3D" id="3.40.366.10">
    <property type="entry name" value="Malonyl-Coenzyme A Acyl Carrier Protein, domain 2"/>
    <property type="match status" value="1"/>
</dbReference>
<gene>
    <name evidence="10" type="ORF">GCM10009544_52910</name>
</gene>
<keyword evidence="5" id="KW-0511">Multifunctional enzyme</keyword>
<name>A0ABN1AVF2_9ACTN</name>
<evidence type="ECO:0000259" key="8">
    <source>
        <dbReference type="PROSITE" id="PS50075"/>
    </source>
</evidence>
<evidence type="ECO:0000313" key="10">
    <source>
        <dbReference type="EMBL" id="GAA0484654.1"/>
    </source>
</evidence>
<dbReference type="Pfam" id="PF00975">
    <property type="entry name" value="Thioesterase"/>
    <property type="match status" value="1"/>
</dbReference>
<dbReference type="Gene3D" id="1.10.1200.10">
    <property type="entry name" value="ACP-like"/>
    <property type="match status" value="1"/>
</dbReference>
<dbReference type="RefSeq" id="WP_344095342.1">
    <property type="nucleotide sequence ID" value="NZ_BAAAHB010000084.1"/>
</dbReference>
<dbReference type="SUPFAM" id="SSF53474">
    <property type="entry name" value="alpha/beta-Hydrolases"/>
    <property type="match status" value="1"/>
</dbReference>
<protein>
    <recommendedName>
        <fullName evidence="12">Carrier domain-containing protein</fullName>
    </recommendedName>
</protein>
<dbReference type="SMART" id="SM00825">
    <property type="entry name" value="PKS_KS"/>
    <property type="match status" value="1"/>
</dbReference>
<dbReference type="Pfam" id="PF00698">
    <property type="entry name" value="Acyl_transf_1"/>
    <property type="match status" value="1"/>
</dbReference>
<dbReference type="Pfam" id="PF00550">
    <property type="entry name" value="PP-binding"/>
    <property type="match status" value="1"/>
</dbReference>
<sequence>MQSTEEDLIAVVGYACRLPGGLDTVAFRHTSRGEGGSPLEEGEGRLPGIDGAAVRGRFLPSIDQFDPAFFGLTPRAAGLIDPEQRLALELGWEALEDAGLAAADFARDSFGVFLSGPSGDYTALRRLQGGPVTTAPEAPSGTTAELVSCFLGAHGARTSVDLAGASALAAVHLGCESLRRGESTLALAGGVEVNLFADRTAECAIGGCPGDDPGGEEFAEGGGVVVLKRLAHALAAEDKVHCLVNGSVLRRNGKMPRIPTSVRLTQARGRADSMAAFLRTALSAESQGVTVPTSSPERDGGVPVTDRISAVQGVSVRGERDTYCHILLSPAPLSPEDAQPQGTGRQPAVASSPAGRNEVSAWVLSAHTPAALSAQAARLRDHVTASPLLTTTDIAHSLATTRASLTHRAVVIASDREDFVPRLDALADGREAPGLIRGTATLPAGKAVFVFPGQGTHWTGMAAELLETSAVFRASVRSCAEALDPFVSWPLEAVLRADAGAPPLERVDVVQPALFAVMVSLAELWRSRGVQPAAVLGHSVGEVAAACVAGALSLREAARVVALWSRVQAGLSGTGAMVAVFCAAGQLRPRLTPWGHRLSIAAVNGPKASVVSGEPAAVRELMDMLSAEGTLVREVAVDVPAHSPYMRALRSQLLAALAPVVPRESRVPFYSCVTGERLDTTTLNEEYWYRNLVGTVQFEQATRRLIEGGCRVFIEVSPHPVLTVGVEAIADEWKTGPADDNGDACVTRGVAGAGVVAVGTLRRDRGSMSQFLSSLAQLQVCGVLPESAAPFAVPGGRRVELPPSAFQRQRCWWDTLGTAERPAPDRPAGPGTPGQHSSVPTQRTEEETLALIRAQACAVLGSPDPDIITSDTLFRDQGFDSVSAVELRNRLSAEIGTSFPSTLVFDHPTPAALAAFLQTALAPLAEPGMTSGQRNESESSRFVVELFEKACESGRAADAVDLLTVTSRFRETFTRNEAPENLTKCTMLAPGDGRHPALICLPTVVSPDIRHYADFASYFDGLRDVWHLSIPGFYEGEKVPATPDDIIDVLAEGVRMCVPEQPFALVGLCAGGWLAHGVASRLESLGVPPEGAVLMDTYMPTEALQLFKTSLAAGLFSRVASMVQLDFTMISALGTYLRIFEDWTPTENATPTLCLWASQPPSIEENGKPLEGYDTHPSWPLPHRVIDVPGNHFDMLVSDHALSTAAQVHEWLAGRS</sequence>
<dbReference type="SUPFAM" id="SSF55048">
    <property type="entry name" value="Probable ACP-binding domain of malonyl-CoA ACP transacylase"/>
    <property type="match status" value="1"/>
</dbReference>
<dbReference type="InterPro" id="IPR016036">
    <property type="entry name" value="Malonyl_transacylase_ACP-bd"/>
</dbReference>
<dbReference type="Pfam" id="PF00109">
    <property type="entry name" value="ketoacyl-synt"/>
    <property type="match status" value="1"/>
</dbReference>
<dbReference type="PANTHER" id="PTHR43775">
    <property type="entry name" value="FATTY ACID SYNTHASE"/>
    <property type="match status" value="1"/>
</dbReference>
<dbReference type="Gene3D" id="3.40.47.10">
    <property type="match status" value="1"/>
</dbReference>
<dbReference type="Pfam" id="PF22621">
    <property type="entry name" value="CurL-like_PKS_C"/>
    <property type="match status" value="1"/>
</dbReference>
<dbReference type="EMBL" id="BAAAHB010000084">
    <property type="protein sequence ID" value="GAA0484654.1"/>
    <property type="molecule type" value="Genomic_DNA"/>
</dbReference>
<keyword evidence="11" id="KW-1185">Reference proteome</keyword>
<dbReference type="InterPro" id="IPR016035">
    <property type="entry name" value="Acyl_Trfase/lysoPLipase"/>
</dbReference>
<feature type="domain" description="Carrier" evidence="8">
    <location>
        <begin position="843"/>
        <end position="921"/>
    </location>
</feature>
<reference evidence="10 11" key="1">
    <citation type="journal article" date="2019" name="Int. J. Syst. Evol. Microbiol.">
        <title>The Global Catalogue of Microorganisms (GCM) 10K type strain sequencing project: providing services to taxonomists for standard genome sequencing and annotation.</title>
        <authorList>
            <consortium name="The Broad Institute Genomics Platform"/>
            <consortium name="The Broad Institute Genome Sequencing Center for Infectious Disease"/>
            <person name="Wu L."/>
            <person name="Ma J."/>
        </authorList>
    </citation>
    <scope>NUCLEOTIDE SEQUENCE [LARGE SCALE GENOMIC DNA]</scope>
    <source>
        <strain evidence="10 11">JCM 10649</strain>
    </source>
</reference>
<dbReference type="InterPro" id="IPR001031">
    <property type="entry name" value="Thioesterase"/>
</dbReference>
<evidence type="ECO:0000256" key="4">
    <source>
        <dbReference type="ARBA" id="ARBA00023194"/>
    </source>
</evidence>
<feature type="region of interest" description="Disordered" evidence="7">
    <location>
        <begin position="818"/>
        <end position="843"/>
    </location>
</feature>
<evidence type="ECO:0000256" key="7">
    <source>
        <dbReference type="SAM" id="MobiDB-lite"/>
    </source>
</evidence>
<dbReference type="PROSITE" id="PS50075">
    <property type="entry name" value="CARRIER"/>
    <property type="match status" value="1"/>
</dbReference>
<dbReference type="InterPro" id="IPR020806">
    <property type="entry name" value="PKS_PP-bd"/>
</dbReference>
<dbReference type="Proteomes" id="UP001499895">
    <property type="component" value="Unassembled WGS sequence"/>
</dbReference>
<keyword evidence="3" id="KW-0808">Transferase</keyword>
<dbReference type="SMART" id="SM00823">
    <property type="entry name" value="PKS_PP"/>
    <property type="match status" value="1"/>
</dbReference>